<organism evidence="2">
    <name type="scientific">viral metagenome</name>
    <dbReference type="NCBI Taxonomy" id="1070528"/>
    <lineage>
        <taxon>unclassified sequences</taxon>
        <taxon>metagenomes</taxon>
        <taxon>organismal metagenomes</taxon>
    </lineage>
</organism>
<feature type="region of interest" description="Disordered" evidence="1">
    <location>
        <begin position="79"/>
        <end position="101"/>
    </location>
</feature>
<dbReference type="AlphaFoldDB" id="A0A6C0BP52"/>
<reference evidence="2" key="1">
    <citation type="journal article" date="2020" name="Nature">
        <title>Giant virus diversity and host interactions through global metagenomics.</title>
        <authorList>
            <person name="Schulz F."/>
            <person name="Roux S."/>
            <person name="Paez-Espino D."/>
            <person name="Jungbluth S."/>
            <person name="Walsh D.A."/>
            <person name="Denef V.J."/>
            <person name="McMahon K.D."/>
            <person name="Konstantinidis K.T."/>
            <person name="Eloe-Fadrosh E.A."/>
            <person name="Kyrpides N.C."/>
            <person name="Woyke T."/>
        </authorList>
    </citation>
    <scope>NUCLEOTIDE SEQUENCE</scope>
    <source>
        <strain evidence="2">GVMAG-M-3300018080-19</strain>
    </source>
</reference>
<protein>
    <recommendedName>
        <fullName evidence="3">LSM domain-containing protein</fullName>
    </recommendedName>
</protein>
<dbReference type="EMBL" id="MN739210">
    <property type="protein sequence ID" value="QHS93830.1"/>
    <property type="molecule type" value="Genomic_DNA"/>
</dbReference>
<evidence type="ECO:0000313" key="2">
    <source>
        <dbReference type="EMBL" id="QHS93830.1"/>
    </source>
</evidence>
<accession>A0A6C0BP52</accession>
<feature type="compositionally biased region" description="Basic and acidic residues" evidence="1">
    <location>
        <begin position="79"/>
        <end position="88"/>
    </location>
</feature>
<proteinExistence type="predicted"/>
<name>A0A6C0BP52_9ZZZZ</name>
<feature type="compositionally biased region" description="Basic residues" evidence="1">
    <location>
        <begin position="89"/>
        <end position="101"/>
    </location>
</feature>
<evidence type="ECO:0008006" key="3">
    <source>
        <dbReference type="Google" id="ProtNLM"/>
    </source>
</evidence>
<evidence type="ECO:0000256" key="1">
    <source>
        <dbReference type="SAM" id="MobiDB-lite"/>
    </source>
</evidence>
<sequence>MFDEELFVAQMRLKGKVAMMTLHDGQVFTGIFASYEWFVNYLQLSTAERLTGHEEDFGIYDAQNGQFHMFPSKHIQRVEEVQDKQQEKKPRRKSRRSKRAR</sequence>